<evidence type="ECO:0000256" key="8">
    <source>
        <dbReference type="SAM" id="MobiDB-lite"/>
    </source>
</evidence>
<proteinExistence type="inferred from homology"/>
<feature type="compositionally biased region" description="Low complexity" evidence="8">
    <location>
        <begin position="1181"/>
        <end position="1193"/>
    </location>
</feature>
<keyword evidence="7 9" id="KW-0472">Membrane</keyword>
<feature type="transmembrane region" description="Helical" evidence="9">
    <location>
        <begin position="843"/>
        <end position="868"/>
    </location>
</feature>
<feature type="transmembrane region" description="Helical" evidence="9">
    <location>
        <begin position="914"/>
        <end position="940"/>
    </location>
</feature>
<name>A0AAV7J1N1_COTGL</name>
<evidence type="ECO:0000256" key="6">
    <source>
        <dbReference type="ARBA" id="ARBA00022989"/>
    </source>
</evidence>
<feature type="transmembrane region" description="Helical" evidence="9">
    <location>
        <begin position="482"/>
        <end position="508"/>
    </location>
</feature>
<feature type="transmembrane region" description="Helical" evidence="9">
    <location>
        <begin position="664"/>
        <end position="681"/>
    </location>
</feature>
<keyword evidence="12" id="KW-1185">Reference proteome</keyword>
<feature type="transmembrane region" description="Helical" evidence="9">
    <location>
        <begin position="520"/>
        <end position="539"/>
    </location>
</feature>
<feature type="transmembrane region" description="Helical" evidence="9">
    <location>
        <begin position="626"/>
        <end position="644"/>
    </location>
</feature>
<feature type="compositionally biased region" description="Acidic residues" evidence="8">
    <location>
        <begin position="1602"/>
        <end position="1616"/>
    </location>
</feature>
<dbReference type="InterPro" id="IPR001734">
    <property type="entry name" value="Na/solute_symporter"/>
</dbReference>
<evidence type="ECO:0000256" key="7">
    <source>
        <dbReference type="ARBA" id="ARBA00023136"/>
    </source>
</evidence>
<feature type="chain" id="PRO_5043809668" description="Transmembrane 9 superfamily member" evidence="10">
    <location>
        <begin position="27"/>
        <end position="1623"/>
    </location>
</feature>
<comment type="subcellular location">
    <subcellularLocation>
        <location evidence="1">Membrane</location>
        <topology evidence="1">Multi-pass membrane protein</topology>
    </subcellularLocation>
</comment>
<evidence type="ECO:0000256" key="9">
    <source>
        <dbReference type="SAM" id="Phobius"/>
    </source>
</evidence>
<comment type="similarity">
    <text evidence="2">Belongs to the nonaspanin (TM9SF) (TC 9.A.2) family.</text>
</comment>
<dbReference type="EMBL" id="JAHXZJ010000001">
    <property type="protein sequence ID" value="KAH0566545.1"/>
    <property type="molecule type" value="Genomic_DNA"/>
</dbReference>
<feature type="transmembrane region" description="Helical" evidence="9">
    <location>
        <begin position="224"/>
        <end position="246"/>
    </location>
</feature>
<evidence type="ECO:0000313" key="12">
    <source>
        <dbReference type="Proteomes" id="UP000826195"/>
    </source>
</evidence>
<evidence type="ECO:0000313" key="11">
    <source>
        <dbReference type="EMBL" id="KAH0566545.1"/>
    </source>
</evidence>
<dbReference type="InterPro" id="IPR004240">
    <property type="entry name" value="EMP70"/>
</dbReference>
<dbReference type="PANTHER" id="PTHR10766:SF41">
    <property type="entry name" value="TRANSMEMBRANE 9 SUPERFAMILY MEMBER 3"/>
    <property type="match status" value="1"/>
</dbReference>
<protein>
    <recommendedName>
        <fullName evidence="13">Transmembrane 9 superfamily member</fullName>
    </recommendedName>
</protein>
<feature type="transmembrane region" description="Helical" evidence="9">
    <location>
        <begin position="765"/>
        <end position="784"/>
    </location>
</feature>
<dbReference type="GO" id="GO:0022857">
    <property type="term" value="F:transmembrane transporter activity"/>
    <property type="evidence" value="ECO:0007669"/>
    <property type="project" value="InterPro"/>
</dbReference>
<feature type="compositionally biased region" description="Basic residues" evidence="8">
    <location>
        <begin position="1168"/>
        <end position="1180"/>
    </location>
</feature>
<comment type="caution">
    <text evidence="11">The sequence shown here is derived from an EMBL/GenBank/DDBJ whole genome shotgun (WGS) entry which is preliminary data.</text>
</comment>
<feature type="transmembrane region" description="Helical" evidence="9">
    <location>
        <begin position="360"/>
        <end position="385"/>
    </location>
</feature>
<evidence type="ECO:0000256" key="10">
    <source>
        <dbReference type="SAM" id="SignalP"/>
    </source>
</evidence>
<dbReference type="Pfam" id="PF00474">
    <property type="entry name" value="SSF"/>
    <property type="match status" value="1"/>
</dbReference>
<evidence type="ECO:0000256" key="3">
    <source>
        <dbReference type="ARBA" id="ARBA00006434"/>
    </source>
</evidence>
<gene>
    <name evidence="11" type="ORF">KQX54_001391</name>
</gene>
<evidence type="ECO:0000256" key="1">
    <source>
        <dbReference type="ARBA" id="ARBA00004141"/>
    </source>
</evidence>
<dbReference type="PANTHER" id="PTHR10766">
    <property type="entry name" value="TRANSMEMBRANE 9 SUPERFAMILY PROTEIN"/>
    <property type="match status" value="1"/>
</dbReference>
<dbReference type="GO" id="GO:0016020">
    <property type="term" value="C:membrane"/>
    <property type="evidence" value="ECO:0007669"/>
    <property type="project" value="UniProtKB-SubCell"/>
</dbReference>
<sequence>MKLIRKISSWLLFGILLYQCTELTFADEHNHIYEDNEQVVLWMSTIGPYHNRQETYAYDSLPFCNGQKEAIDHYHETLSEALQGIELKFSGLDIEFKVPVPKTTVCTIDLTENDMKAFIYAIKNQYWYQMYIDNLPIWGVVGEFEDNNDHLSYYLFTHKKFDIGYNDKQIVDVNSTTDSVKVKLTPNAHITITYEVNWKKSNVKFEDRFDKYLEPKFFQHRIHWFSIFNSFMMVIFLVGLVSMILMRTLRKDYARYSKDEEIDDIERDLGDEYGWKQVHGDVFRPASHPILFSALIGAGYQVTVVVLSVIIFAILGELYTERGSMLSTAIFMYAATSPVNGYAGGGLYARMGGRVWIKQMLLSAFMLPIMVCGTAFFINFIAIYYHASRAIPFGSMVAVTCICVFVILPLTLVGTILGRNLGGTPDAPCRVNAVPRPIPEKKWFMEPLIIILLGGILPFGSIFIEMYFIFTSFWAYKIYYVYGFMLLVFVILMIVTVCVTIVCTYFLLNAEDYRWQWTSFLAAASTAGYVYIYSFYYFFFKTKMYGLFQTAFYFSYMALFSLALGIMCGTVGYIEFKLDDMYIAGTAGIVIFYSTILGISIWSVFTKRKKLNSKSFDYLILGNRNIGLILGISTLVATWSGRVFIYGTVETIFSKNLTWCQVPIGYSFSLLFGVILFIKPIRNDKKFVTILDPFQQKYGPRLGSLLFIPTLFSDVFWCSAIIKALASTITVIFKIDSNISISVGLIIVITFTILGGIYKTSIADAVQVIFLIIGLGMATPYVILNPAVVSLEKNFIKNNDWLGEVAIEDLADWIDRLLLLTFGGLSCQSYFQQIMSIKSTSNAKIVSIISMVLCLALTLPSVLIGLAAREINWSLIDDNNINKTSLRVINSDDTNNGSILTIILKYLTPQWVGFISLGAISASVISSSTSSILASSFIFVRNIYKITIRPKASDNELLWILRITIVLITLMSGGIVFSIGNASVYYLSYLASDFTYVILFPQLLSVIYWPSLIDTYGYLAGYLISIIMRIAGGEKKLGLWPPLINYPFFNYQAQNQKFPFRTLTVISSIIIQLFVSFITKSIFTQHNTGDNNHKKTFCPKCCDFLGIYSLSGKKGSKKQSSVAQSSSGAALILDDSAIETQENSLRDGCDSTDSQEELTATLVDNNNYHHHHHHHHHQYNKNHNQQQLHQDSSSISKKIFKESNDPINLNNFKGEHTLRRGMSVQNTPVTRVDRSAFLKNSTQTPGRNNNNNNNLDSEQILAVRNLIPVSCYLKTTNGSPNNINLLNHSNNSNNNTTSVTSTPSFSNQSYNNLTLNSSTVIYGKLESIKITKDKENKSSGVISGDRSFLELNLNHNLNNLKDSKVESGSGVGGAVSSLSLISTGIVKKNVVGVKLVGMDGMTMTTLRRPSQSTFSPTPSVELVNILDNKKQCGAAGESSVSGPISLSPIPTSTLGVEACKIHGTSVDGSGNEHCRIKRGIVRHHSFNETGDRTLTTLARQPAYPSMPLRTEDCRITVLTTNKKDRKTSGSHIVRYSSVSDEKDHSNRFIAGSTGVTGVTGIGNRRGLVISPTYGIYGSTITPTDINYTTTFNYNNTNINNQDDNDNNDDYHDDQDNNEAISKF</sequence>
<dbReference type="PROSITE" id="PS50283">
    <property type="entry name" value="NA_SOLUT_SYMP_3"/>
    <property type="match status" value="1"/>
</dbReference>
<dbReference type="Proteomes" id="UP000826195">
    <property type="component" value="Unassembled WGS sequence"/>
</dbReference>
<dbReference type="GO" id="GO:0072657">
    <property type="term" value="P:protein localization to membrane"/>
    <property type="evidence" value="ECO:0007669"/>
    <property type="project" value="TreeGrafter"/>
</dbReference>
<feature type="transmembrane region" description="Helical" evidence="9">
    <location>
        <begin position="1007"/>
        <end position="1027"/>
    </location>
</feature>
<feature type="transmembrane region" description="Helical" evidence="9">
    <location>
        <begin position="960"/>
        <end position="987"/>
    </location>
</feature>
<keyword evidence="6 9" id="KW-1133">Transmembrane helix</keyword>
<evidence type="ECO:0008006" key="13">
    <source>
        <dbReference type="Google" id="ProtNLM"/>
    </source>
</evidence>
<feature type="region of interest" description="Disordered" evidence="8">
    <location>
        <begin position="1168"/>
        <end position="1193"/>
    </location>
</feature>
<feature type="transmembrane region" description="Helical" evidence="9">
    <location>
        <begin position="582"/>
        <end position="605"/>
    </location>
</feature>
<reference evidence="11 12" key="1">
    <citation type="journal article" date="2021" name="J. Hered.">
        <title>A chromosome-level genome assembly of the parasitoid wasp, Cotesia glomerata (Hymenoptera: Braconidae).</title>
        <authorList>
            <person name="Pinto B.J."/>
            <person name="Weis J.J."/>
            <person name="Gamble T."/>
            <person name="Ode P.J."/>
            <person name="Paul R."/>
            <person name="Zaspel J.M."/>
        </authorList>
    </citation>
    <scope>NUCLEOTIDE SEQUENCE [LARGE SCALE GENOMIC DNA]</scope>
    <source>
        <strain evidence="11">CgM1</strain>
    </source>
</reference>
<accession>A0AAV7J1N1</accession>
<organism evidence="11 12">
    <name type="scientific">Cotesia glomerata</name>
    <name type="common">Lepidopteran parasitic wasp</name>
    <name type="synonym">Apanteles glomeratus</name>
    <dbReference type="NCBI Taxonomy" id="32391"/>
    <lineage>
        <taxon>Eukaryota</taxon>
        <taxon>Metazoa</taxon>
        <taxon>Ecdysozoa</taxon>
        <taxon>Arthropoda</taxon>
        <taxon>Hexapoda</taxon>
        <taxon>Insecta</taxon>
        <taxon>Pterygota</taxon>
        <taxon>Neoptera</taxon>
        <taxon>Endopterygota</taxon>
        <taxon>Hymenoptera</taxon>
        <taxon>Apocrita</taxon>
        <taxon>Ichneumonoidea</taxon>
        <taxon>Braconidae</taxon>
        <taxon>Microgastrinae</taxon>
        <taxon>Cotesia</taxon>
    </lineage>
</organism>
<evidence type="ECO:0000256" key="5">
    <source>
        <dbReference type="ARBA" id="ARBA00022729"/>
    </source>
</evidence>
<feature type="transmembrane region" description="Helical" evidence="9">
    <location>
        <begin position="290"/>
        <end position="315"/>
    </location>
</feature>
<evidence type="ECO:0000256" key="4">
    <source>
        <dbReference type="ARBA" id="ARBA00022692"/>
    </source>
</evidence>
<keyword evidence="5 10" id="KW-0732">Signal</keyword>
<dbReference type="CDD" id="cd11474">
    <property type="entry name" value="SLC5sbd_CHT"/>
    <property type="match status" value="1"/>
</dbReference>
<feature type="region of interest" description="Disordered" evidence="8">
    <location>
        <begin position="1598"/>
        <end position="1623"/>
    </location>
</feature>
<feature type="transmembrane region" description="Helical" evidence="9">
    <location>
        <begin position="1058"/>
        <end position="1078"/>
    </location>
</feature>
<feature type="transmembrane region" description="Helical" evidence="9">
    <location>
        <begin position="739"/>
        <end position="758"/>
    </location>
</feature>
<feature type="transmembrane region" description="Helical" evidence="9">
    <location>
        <begin position="448"/>
        <end position="470"/>
    </location>
</feature>
<dbReference type="Pfam" id="PF02990">
    <property type="entry name" value="EMP70"/>
    <property type="match status" value="1"/>
</dbReference>
<dbReference type="Gene3D" id="1.20.1730.10">
    <property type="entry name" value="Sodium/glucose cotransporter"/>
    <property type="match status" value="1"/>
</dbReference>
<comment type="similarity">
    <text evidence="3">Belongs to the sodium:solute symporter (SSF) (TC 2.A.21) family.</text>
</comment>
<feature type="signal peptide" evidence="10">
    <location>
        <begin position="1"/>
        <end position="26"/>
    </location>
</feature>
<evidence type="ECO:0000256" key="2">
    <source>
        <dbReference type="ARBA" id="ARBA00005227"/>
    </source>
</evidence>
<feature type="transmembrane region" description="Helical" evidence="9">
    <location>
        <begin position="397"/>
        <end position="417"/>
    </location>
</feature>
<keyword evidence="4 9" id="KW-0812">Transmembrane</keyword>
<dbReference type="InterPro" id="IPR038377">
    <property type="entry name" value="Na/Glc_symporter_sf"/>
</dbReference>
<feature type="transmembrane region" description="Helical" evidence="9">
    <location>
        <begin position="551"/>
        <end position="576"/>
    </location>
</feature>